<sequence length="125" mass="14282">MVSYIEEALKNKLEEFEGLGKASKFSICSISKNYSRKQIGACNQGFNGYGIQFTIKRGSILGGLEGKLAMKLHELGKMAEKRNKRFKESISRPKRLQFHDHTISERPKRRGFHLNVLVDPLKKDV</sequence>
<dbReference type="EMBL" id="CM044703">
    <property type="protein sequence ID" value="KAI5672490.1"/>
    <property type="molecule type" value="Genomic_DNA"/>
</dbReference>
<protein>
    <submittedName>
        <fullName evidence="1">Uncharacterized protein</fullName>
    </submittedName>
</protein>
<name>A0ACC0BIL0_CATRO</name>
<organism evidence="1 2">
    <name type="scientific">Catharanthus roseus</name>
    <name type="common">Madagascar periwinkle</name>
    <name type="synonym">Vinca rosea</name>
    <dbReference type="NCBI Taxonomy" id="4058"/>
    <lineage>
        <taxon>Eukaryota</taxon>
        <taxon>Viridiplantae</taxon>
        <taxon>Streptophyta</taxon>
        <taxon>Embryophyta</taxon>
        <taxon>Tracheophyta</taxon>
        <taxon>Spermatophyta</taxon>
        <taxon>Magnoliopsida</taxon>
        <taxon>eudicotyledons</taxon>
        <taxon>Gunneridae</taxon>
        <taxon>Pentapetalae</taxon>
        <taxon>asterids</taxon>
        <taxon>lamiids</taxon>
        <taxon>Gentianales</taxon>
        <taxon>Apocynaceae</taxon>
        <taxon>Rauvolfioideae</taxon>
        <taxon>Vinceae</taxon>
        <taxon>Catharanthinae</taxon>
        <taxon>Catharanthus</taxon>
    </lineage>
</organism>
<gene>
    <name evidence="1" type="ORF">M9H77_12854</name>
</gene>
<comment type="caution">
    <text evidence="1">The sequence shown here is derived from an EMBL/GenBank/DDBJ whole genome shotgun (WGS) entry which is preliminary data.</text>
</comment>
<evidence type="ECO:0000313" key="1">
    <source>
        <dbReference type="EMBL" id="KAI5672490.1"/>
    </source>
</evidence>
<keyword evidence="2" id="KW-1185">Reference proteome</keyword>
<proteinExistence type="predicted"/>
<reference evidence="2" key="1">
    <citation type="journal article" date="2023" name="Nat. Plants">
        <title>Single-cell RNA sequencing provides a high-resolution roadmap for understanding the multicellular compartmentation of specialized metabolism.</title>
        <authorList>
            <person name="Sun S."/>
            <person name="Shen X."/>
            <person name="Li Y."/>
            <person name="Li Y."/>
            <person name="Wang S."/>
            <person name="Li R."/>
            <person name="Zhang H."/>
            <person name="Shen G."/>
            <person name="Guo B."/>
            <person name="Wei J."/>
            <person name="Xu J."/>
            <person name="St-Pierre B."/>
            <person name="Chen S."/>
            <person name="Sun C."/>
        </authorList>
    </citation>
    <scope>NUCLEOTIDE SEQUENCE [LARGE SCALE GENOMIC DNA]</scope>
</reference>
<accession>A0ACC0BIL0</accession>
<dbReference type="Proteomes" id="UP001060085">
    <property type="component" value="Linkage Group LG03"/>
</dbReference>
<evidence type="ECO:0000313" key="2">
    <source>
        <dbReference type="Proteomes" id="UP001060085"/>
    </source>
</evidence>